<name>A0A1Y0SYY0_9CAUD</name>
<evidence type="ECO:0000313" key="1">
    <source>
        <dbReference type="EMBL" id="ARV76973.1"/>
    </source>
</evidence>
<protein>
    <submittedName>
        <fullName evidence="1">Uncharacterized protein</fullName>
    </submittedName>
</protein>
<gene>
    <name evidence="1" type="ORF">PHABIO_342</name>
</gene>
<proteinExistence type="predicted"/>
<dbReference type="Proteomes" id="UP000225448">
    <property type="component" value="Segment"/>
</dbReference>
<keyword evidence="2" id="KW-1185">Reference proteome</keyword>
<organism evidence="1 2">
    <name type="scientific">Pseudomonas phage Phabio</name>
    <dbReference type="NCBI Taxonomy" id="2006668"/>
    <lineage>
        <taxon>Viruses</taxon>
        <taxon>Duplodnaviria</taxon>
        <taxon>Heunggongvirae</taxon>
        <taxon>Uroviricota</taxon>
        <taxon>Caudoviricetes</taxon>
        <taxon>Chimalliviridae</taxon>
        <taxon>Phabiovirus</taxon>
        <taxon>Phabiovirus phabio</taxon>
    </lineage>
</organism>
<evidence type="ECO:0000313" key="2">
    <source>
        <dbReference type="Proteomes" id="UP000225448"/>
    </source>
</evidence>
<reference evidence="1 2" key="1">
    <citation type="submission" date="2017-05" db="EMBL/GenBank/DDBJ databases">
        <authorList>
            <person name="Song R."/>
            <person name="Chenine A.L."/>
            <person name="Ruprecht R.M."/>
        </authorList>
    </citation>
    <scope>NUCLEOTIDE SEQUENCE [LARGE SCALE GENOMIC DNA]</scope>
</reference>
<dbReference type="EMBL" id="MF042360">
    <property type="protein sequence ID" value="ARV76973.1"/>
    <property type="molecule type" value="Genomic_DNA"/>
</dbReference>
<accession>A0A1Y0SYY0</accession>
<sequence length="128" mass="14565">MQIVVNLLIKPEGYRESLREYIASEAYKKSPFLEWENPKIPSGVVAEEVFNRIFQIDANRICAKIIHIEIEDLVARFIITPHGPLASLIDPFKKYAVATRMLKDGAIVKQIPGFDLIPVENHIEHVGE</sequence>